<dbReference type="EMBL" id="NTMR01000002">
    <property type="protein sequence ID" value="PBK05987.1"/>
    <property type="molecule type" value="Genomic_DNA"/>
</dbReference>
<sequence length="150" mass="17084">MYSQTEYLLLQRQPSRWMALVLLLSSLLACLGVANSALSLWPSLLCVGLVLLYGGWVWPRQVSLRHPHSVTGLRFDSEGWHILRRDGSEVAARLLADTYVSAMLTVVRLREQGRWCPVSVVLPADAASEESLRRLRLRLRFSRQRWVAAE</sequence>
<organism evidence="1 2">
    <name type="scientific">Pseudomonas abyssi</name>
    <dbReference type="NCBI Taxonomy" id="170540"/>
    <lineage>
        <taxon>Bacteria</taxon>
        <taxon>Pseudomonadati</taxon>
        <taxon>Pseudomonadota</taxon>
        <taxon>Gammaproteobacteria</taxon>
        <taxon>Pseudomonadales</taxon>
        <taxon>Pseudomonadaceae</taxon>
        <taxon>Pseudomonas</taxon>
    </lineage>
</organism>
<name>A0A2A3MMP3_9PSED</name>
<comment type="caution">
    <text evidence="1">The sequence shown here is derived from an EMBL/GenBank/DDBJ whole genome shotgun (WGS) entry which is preliminary data.</text>
</comment>
<keyword evidence="2" id="KW-1185">Reference proteome</keyword>
<reference evidence="1 2" key="1">
    <citation type="submission" date="2017-09" db="EMBL/GenBank/DDBJ databases">
        <title>Pseudomonas abyssi sp. nov. isolated from Abyssopelagic Water.</title>
        <authorList>
            <person name="Wei Y."/>
        </authorList>
    </citation>
    <scope>NUCLEOTIDE SEQUENCE [LARGE SCALE GENOMIC DNA]</scope>
    <source>
        <strain evidence="1 2">MT5</strain>
    </source>
</reference>
<accession>A0A2A3MMP3</accession>
<dbReference type="RefSeq" id="WP_096003059.1">
    <property type="nucleotide sequence ID" value="NZ_LMAZ01000003.1"/>
</dbReference>
<evidence type="ECO:0000313" key="1">
    <source>
        <dbReference type="EMBL" id="PBK05987.1"/>
    </source>
</evidence>
<dbReference type="Proteomes" id="UP000242313">
    <property type="component" value="Unassembled WGS sequence"/>
</dbReference>
<proteinExistence type="predicted"/>
<protein>
    <submittedName>
        <fullName evidence="1">Uncharacterized protein</fullName>
    </submittedName>
</protein>
<evidence type="ECO:0000313" key="2">
    <source>
        <dbReference type="Proteomes" id="UP000242313"/>
    </source>
</evidence>
<accession>A0A395R319</accession>
<gene>
    <name evidence="1" type="ORF">CNQ84_01015</name>
</gene>
<dbReference type="AlphaFoldDB" id="A0A2A3MMP3"/>